<evidence type="ECO:0000256" key="6">
    <source>
        <dbReference type="SAM" id="MobiDB-lite"/>
    </source>
</evidence>
<keyword evidence="5" id="KW-0479">Metal-binding</keyword>
<evidence type="ECO:0000256" key="7">
    <source>
        <dbReference type="SAM" id="SignalP"/>
    </source>
</evidence>
<dbReference type="SUPFAM" id="SSF55486">
    <property type="entry name" value="Metalloproteases ('zincins'), catalytic domain"/>
    <property type="match status" value="1"/>
</dbReference>
<organism evidence="9">
    <name type="scientific">Amblyomma parvum</name>
    <name type="common">South American tick</name>
    <dbReference type="NCBI Taxonomy" id="251391"/>
    <lineage>
        <taxon>Eukaryota</taxon>
        <taxon>Metazoa</taxon>
        <taxon>Ecdysozoa</taxon>
        <taxon>Arthropoda</taxon>
        <taxon>Chelicerata</taxon>
        <taxon>Arachnida</taxon>
        <taxon>Acari</taxon>
        <taxon>Parasitiformes</taxon>
        <taxon>Ixodida</taxon>
        <taxon>Ixodoidea</taxon>
        <taxon>Ixodidae</taxon>
        <taxon>Amblyomminae</taxon>
        <taxon>Amblyomma</taxon>
    </lineage>
</organism>
<evidence type="ECO:0000256" key="2">
    <source>
        <dbReference type="ARBA" id="ARBA00022801"/>
    </source>
</evidence>
<keyword evidence="1 9" id="KW-0645">Protease</keyword>
<dbReference type="Pfam" id="PF13688">
    <property type="entry name" value="Reprolysin_5"/>
    <property type="match status" value="1"/>
</dbReference>
<evidence type="ECO:0000256" key="1">
    <source>
        <dbReference type="ARBA" id="ARBA00022670"/>
    </source>
</evidence>
<keyword evidence="2" id="KW-0378">Hydrolase</keyword>
<feature type="active site" evidence="5">
    <location>
        <position position="326"/>
    </location>
</feature>
<dbReference type="PANTHER" id="PTHR11905:SF159">
    <property type="entry name" value="ADAM METALLOPROTEASE"/>
    <property type="match status" value="1"/>
</dbReference>
<evidence type="ECO:0000256" key="4">
    <source>
        <dbReference type="ARBA" id="ARBA00023049"/>
    </source>
</evidence>
<feature type="domain" description="Peptidase M12B" evidence="8">
    <location>
        <begin position="174"/>
        <end position="397"/>
    </location>
</feature>
<dbReference type="GO" id="GO:0046872">
    <property type="term" value="F:metal ion binding"/>
    <property type="evidence" value="ECO:0007669"/>
    <property type="project" value="UniProtKB-KW"/>
</dbReference>
<dbReference type="PROSITE" id="PS50215">
    <property type="entry name" value="ADAM_MEPRO"/>
    <property type="match status" value="1"/>
</dbReference>
<dbReference type="InterPro" id="IPR034030">
    <property type="entry name" value="ZnMc_salivary_gland_MPs"/>
</dbReference>
<keyword evidence="4 9" id="KW-0482">Metalloprotease</keyword>
<feature type="region of interest" description="Disordered" evidence="6">
    <location>
        <begin position="135"/>
        <end position="162"/>
    </location>
</feature>
<sequence>MLGLRFFIYLCVSLYATGEKEHGIVYPRLLTARGEGGQKVLKINDDIALNLDKSKVFSGDFLLFNEKNGESVHYYMKEEDYEKNLFHDTEHQASLLLDTEDGVKVEGIINDRLRIKPLLEMARSDEGHIAHSLYEIDPPRGGEPNHKDYAVGNASRDDHDPLYTPEARSRKDAFYPEIHIVVDSAYAVNFNYDKSLITLYLAVLVNAANLRYRSISNPRIQLRIVAITVSETDEPYLVRPGHDKNQILDLETLRKFNDYYKDRKEFIESDLTFLITGRDMVFYEGSNLQTWVGGYAFVAGVCQSYRVGMCEDRATSYYGVYVFAHEVGHSLGCVHDGSPADPDIPGHRGSQQCPWKDGFLMSYEMKDYRQFQFSQCCQSDIRNLISRAKWKCLTERAKRSIKRRGYPGQHTSGGQLLQEGFIYN</sequence>
<name>A0A023FYU5_AMBPA</name>
<evidence type="ECO:0000259" key="8">
    <source>
        <dbReference type="PROSITE" id="PS50215"/>
    </source>
</evidence>
<feature type="non-terminal residue" evidence="9">
    <location>
        <position position="424"/>
    </location>
</feature>
<evidence type="ECO:0000256" key="3">
    <source>
        <dbReference type="ARBA" id="ARBA00022833"/>
    </source>
</evidence>
<feature type="chain" id="PRO_5001520314" evidence="7">
    <location>
        <begin position="19"/>
        <end position="424"/>
    </location>
</feature>
<dbReference type="GO" id="GO:0004222">
    <property type="term" value="F:metalloendopeptidase activity"/>
    <property type="evidence" value="ECO:0007669"/>
    <property type="project" value="InterPro"/>
</dbReference>
<feature type="binding site" evidence="5">
    <location>
        <position position="335"/>
    </location>
    <ligand>
        <name>Zn(2+)</name>
        <dbReference type="ChEBI" id="CHEBI:29105"/>
        <note>catalytic</note>
    </ligand>
</feature>
<dbReference type="PANTHER" id="PTHR11905">
    <property type="entry name" value="ADAM A DISINTEGRIN AND METALLOPROTEASE DOMAIN"/>
    <property type="match status" value="1"/>
</dbReference>
<reference evidence="9" key="1">
    <citation type="submission" date="2014-03" db="EMBL/GenBank/DDBJ databases">
        <title>The sialotranscriptome of Amblyomma triste, Amblyomma parvum and Amblyomma cajennense ticks, uncovered by 454-based RNA-seq.</title>
        <authorList>
            <person name="Garcia G.R."/>
            <person name="Gardinassi L.G."/>
            <person name="Ribeiro J.M."/>
            <person name="Anatrielo E."/>
            <person name="Ferreira B.R."/>
            <person name="Moreira H.N."/>
            <person name="Mafra C."/>
            <person name="Olegario M.M."/>
            <person name="Szabo P.J."/>
            <person name="Miranda-Santos I.K."/>
            <person name="Maruyama S.R."/>
        </authorList>
    </citation>
    <scope>NUCLEOTIDE SEQUENCE</scope>
    <source>
        <strain evidence="9">Araguapaz</strain>
        <tissue evidence="9">Salivary glands</tissue>
    </source>
</reference>
<keyword evidence="7" id="KW-0732">Signal</keyword>
<comment type="caution">
    <text evidence="5">Lacks conserved residue(s) required for the propagation of feature annotation.</text>
</comment>
<dbReference type="CDD" id="cd04272">
    <property type="entry name" value="ZnMc_salivary_gland_MPs"/>
    <property type="match status" value="1"/>
</dbReference>
<dbReference type="InterPro" id="IPR001590">
    <property type="entry name" value="Peptidase_M12B"/>
</dbReference>
<dbReference type="InterPro" id="IPR024079">
    <property type="entry name" value="MetalloPept_cat_dom_sf"/>
</dbReference>
<dbReference type="EMBL" id="GBBL01000304">
    <property type="protein sequence ID" value="JAC27016.1"/>
    <property type="molecule type" value="mRNA"/>
</dbReference>
<evidence type="ECO:0000313" key="9">
    <source>
        <dbReference type="EMBL" id="JAC27016.1"/>
    </source>
</evidence>
<feature type="signal peptide" evidence="7">
    <location>
        <begin position="1"/>
        <end position="18"/>
    </location>
</feature>
<feature type="binding site" evidence="5">
    <location>
        <position position="325"/>
    </location>
    <ligand>
        <name>Zn(2+)</name>
        <dbReference type="ChEBI" id="CHEBI:29105"/>
        <note>catalytic</note>
    </ligand>
</feature>
<dbReference type="AlphaFoldDB" id="A0A023FYU5"/>
<dbReference type="GO" id="GO:0006509">
    <property type="term" value="P:membrane protein ectodomain proteolysis"/>
    <property type="evidence" value="ECO:0007669"/>
    <property type="project" value="TreeGrafter"/>
</dbReference>
<feature type="compositionally biased region" description="Basic and acidic residues" evidence="6">
    <location>
        <begin position="137"/>
        <end position="162"/>
    </location>
</feature>
<accession>A0A023FYU5</accession>
<proteinExistence type="evidence at transcript level"/>
<evidence type="ECO:0000256" key="5">
    <source>
        <dbReference type="PROSITE-ProRule" id="PRU00276"/>
    </source>
</evidence>
<feature type="binding site" evidence="5">
    <location>
        <position position="329"/>
    </location>
    <ligand>
        <name>Zn(2+)</name>
        <dbReference type="ChEBI" id="CHEBI:29105"/>
        <note>catalytic</note>
    </ligand>
</feature>
<protein>
    <submittedName>
        <fullName evidence="9">Putative tick metalloprotease 1</fullName>
    </submittedName>
</protein>
<keyword evidence="3 5" id="KW-0862">Zinc</keyword>
<dbReference type="Gene3D" id="3.40.390.10">
    <property type="entry name" value="Collagenase (Catalytic Domain)"/>
    <property type="match status" value="1"/>
</dbReference>